<sequence>MPVLQAVEKLERYAPGGVDTDTPSWGREGAIVLYWLGAFALTWLFRLPEPFVFNVHQTVASVWGILLLLATLGFSQWLYAQVAIHEERPFNLVGTPIFIIGNSLGETLAFLLVFRFGAAIGTWLAYPMGLTGTPFHLLVFGSGFFAFLIYGGAIHGLFWMRIFPPHFREDKWARKIRKFRLWSESALSFSWCLTFYVFEDFWSVVFFHAIVDTVLMLRVRPRIFRFASQLPATVR</sequence>
<accession>A0ABX8B324</accession>
<evidence type="ECO:0000313" key="3">
    <source>
        <dbReference type="Proteomes" id="UP000677668"/>
    </source>
</evidence>
<dbReference type="Proteomes" id="UP000677668">
    <property type="component" value="Chromosome 2"/>
</dbReference>
<gene>
    <name evidence="2" type="ORF">J8C05_15065</name>
</gene>
<keyword evidence="1" id="KW-0812">Transmembrane</keyword>
<dbReference type="EMBL" id="CP072643">
    <property type="protein sequence ID" value="QUV95329.1"/>
    <property type="molecule type" value="Genomic_DNA"/>
</dbReference>
<keyword evidence="1" id="KW-0472">Membrane</keyword>
<keyword evidence="3" id="KW-1185">Reference proteome</keyword>
<feature type="transmembrane region" description="Helical" evidence="1">
    <location>
        <begin position="60"/>
        <end position="80"/>
    </location>
</feature>
<name>A0ABX8B324_9BACT</name>
<evidence type="ECO:0000313" key="2">
    <source>
        <dbReference type="EMBL" id="QUV95329.1"/>
    </source>
</evidence>
<feature type="transmembrane region" description="Helical" evidence="1">
    <location>
        <begin position="134"/>
        <end position="158"/>
    </location>
</feature>
<evidence type="ECO:0000256" key="1">
    <source>
        <dbReference type="SAM" id="Phobius"/>
    </source>
</evidence>
<keyword evidence="1" id="KW-1133">Transmembrane helix</keyword>
<protein>
    <recommendedName>
        <fullName evidence="4">CAAX amino terminal protease family</fullName>
    </recommendedName>
</protein>
<proteinExistence type="predicted"/>
<feature type="transmembrane region" description="Helical" evidence="1">
    <location>
        <begin position="92"/>
        <end position="114"/>
    </location>
</feature>
<evidence type="ECO:0008006" key="4">
    <source>
        <dbReference type="Google" id="ProtNLM"/>
    </source>
</evidence>
<feature type="transmembrane region" description="Helical" evidence="1">
    <location>
        <begin position="202"/>
        <end position="219"/>
    </location>
</feature>
<reference evidence="2 3" key="1">
    <citation type="submission" date="2021-03" db="EMBL/GenBank/DDBJ databases">
        <title>Genomic and phenotypic characterization of Chloracidobacterium isolates provides evidence for multiple species.</title>
        <authorList>
            <person name="Saini M.K."/>
            <person name="Costas A.M.G."/>
            <person name="Tank M."/>
            <person name="Bryant D.A."/>
        </authorList>
    </citation>
    <scope>NUCLEOTIDE SEQUENCE [LARGE SCALE GENOMIC DNA]</scope>
    <source>
        <strain evidence="2 3">N</strain>
    </source>
</reference>
<feature type="transmembrane region" description="Helical" evidence="1">
    <location>
        <begin position="179"/>
        <end position="196"/>
    </location>
</feature>
<dbReference type="RefSeq" id="WP_211423560.1">
    <property type="nucleotide sequence ID" value="NZ_CP072643.1"/>
</dbReference>
<organism evidence="2 3">
    <name type="scientific">Chloracidobacterium sp. N</name>
    <dbReference type="NCBI Taxonomy" id="2821540"/>
    <lineage>
        <taxon>Bacteria</taxon>
        <taxon>Pseudomonadati</taxon>
        <taxon>Acidobacteriota</taxon>
        <taxon>Terriglobia</taxon>
        <taxon>Terriglobales</taxon>
        <taxon>Acidobacteriaceae</taxon>
        <taxon>Chloracidobacterium</taxon>
        <taxon>Chloracidobacterium aggregatum</taxon>
    </lineage>
</organism>
<feature type="transmembrane region" description="Helical" evidence="1">
    <location>
        <begin position="31"/>
        <end position="48"/>
    </location>
</feature>